<reference evidence="1" key="1">
    <citation type="submission" date="2023-03" db="EMBL/GenBank/DDBJ databases">
        <title>Massive genome expansion in bonnet fungi (Mycena s.s.) driven by repeated elements and novel gene families across ecological guilds.</title>
        <authorList>
            <consortium name="Lawrence Berkeley National Laboratory"/>
            <person name="Harder C.B."/>
            <person name="Miyauchi S."/>
            <person name="Viragh M."/>
            <person name="Kuo A."/>
            <person name="Thoen E."/>
            <person name="Andreopoulos B."/>
            <person name="Lu D."/>
            <person name="Skrede I."/>
            <person name="Drula E."/>
            <person name="Henrissat B."/>
            <person name="Morin E."/>
            <person name="Kohler A."/>
            <person name="Barry K."/>
            <person name="LaButti K."/>
            <person name="Morin E."/>
            <person name="Salamov A."/>
            <person name="Lipzen A."/>
            <person name="Mereny Z."/>
            <person name="Hegedus B."/>
            <person name="Baldrian P."/>
            <person name="Stursova M."/>
            <person name="Weitz H."/>
            <person name="Taylor A."/>
            <person name="Grigoriev I.V."/>
            <person name="Nagy L.G."/>
            <person name="Martin F."/>
            <person name="Kauserud H."/>
        </authorList>
    </citation>
    <scope>NUCLEOTIDE SEQUENCE</scope>
    <source>
        <strain evidence="1">CBHHK067</strain>
    </source>
</reference>
<evidence type="ECO:0000313" key="2">
    <source>
        <dbReference type="Proteomes" id="UP001221757"/>
    </source>
</evidence>
<gene>
    <name evidence="1" type="ORF">B0H17DRAFT_1216507</name>
</gene>
<dbReference type="AlphaFoldDB" id="A0AAD7FSK0"/>
<keyword evidence="2" id="KW-1185">Reference proteome</keyword>
<protein>
    <submittedName>
        <fullName evidence="1">Uncharacterized protein</fullName>
    </submittedName>
</protein>
<dbReference type="Proteomes" id="UP001221757">
    <property type="component" value="Unassembled WGS sequence"/>
</dbReference>
<accession>A0AAD7FSK0</accession>
<name>A0AAD7FSK0_MYCRO</name>
<evidence type="ECO:0000313" key="1">
    <source>
        <dbReference type="EMBL" id="KAJ7640633.1"/>
    </source>
</evidence>
<comment type="caution">
    <text evidence="1">The sequence shown here is derived from an EMBL/GenBank/DDBJ whole genome shotgun (WGS) entry which is preliminary data.</text>
</comment>
<sequence>MKASLYNPKEHWLGWTPVLILPTTDESPMNGMDDDPIDFLFDNEDIGMTPVMYDAYNEDSDGSQNVAIPKIAGYNLAKKWVDLIQEWSDRLHRWCRKLAENSIFYARRAGSGELGDLPSPVNMPDIRSPHASMADAQKAAQRAKAMLLSMLGFISWFLTIQDEHLLGLTAKDQHLIRSFRLGD</sequence>
<proteinExistence type="predicted"/>
<dbReference type="EMBL" id="JARKIE010000423">
    <property type="protein sequence ID" value="KAJ7640633.1"/>
    <property type="molecule type" value="Genomic_DNA"/>
</dbReference>
<organism evidence="1 2">
    <name type="scientific">Mycena rosella</name>
    <name type="common">Pink bonnet</name>
    <name type="synonym">Agaricus rosellus</name>
    <dbReference type="NCBI Taxonomy" id="1033263"/>
    <lineage>
        <taxon>Eukaryota</taxon>
        <taxon>Fungi</taxon>
        <taxon>Dikarya</taxon>
        <taxon>Basidiomycota</taxon>
        <taxon>Agaricomycotina</taxon>
        <taxon>Agaricomycetes</taxon>
        <taxon>Agaricomycetidae</taxon>
        <taxon>Agaricales</taxon>
        <taxon>Marasmiineae</taxon>
        <taxon>Mycenaceae</taxon>
        <taxon>Mycena</taxon>
    </lineage>
</organism>